<dbReference type="OMA" id="GALFIWC"/>
<evidence type="ECO:0000256" key="8">
    <source>
        <dbReference type="ARBA" id="ARBA00022692"/>
    </source>
</evidence>
<dbReference type="OrthoDB" id="10252502at2759"/>
<keyword evidence="6 12" id="KW-0328">Glycosyltransferase</keyword>
<evidence type="ECO:0000256" key="3">
    <source>
        <dbReference type="ARBA" id="ARBA00008698"/>
    </source>
</evidence>
<name>A8N6M5_COPC7</name>
<keyword evidence="10 12" id="KW-1133">Transmembrane helix</keyword>
<dbReference type="eggNOG" id="KOG2647">
    <property type="taxonomic scope" value="Eukaryota"/>
</dbReference>
<evidence type="ECO:0000256" key="6">
    <source>
        <dbReference type="ARBA" id="ARBA00022676"/>
    </source>
</evidence>
<evidence type="ECO:0000313" key="15">
    <source>
        <dbReference type="Proteomes" id="UP000001861"/>
    </source>
</evidence>
<dbReference type="VEuPathDB" id="FungiDB:CC1G_07396"/>
<dbReference type="AlphaFoldDB" id="A8N6M5"/>
<evidence type="ECO:0000256" key="11">
    <source>
        <dbReference type="ARBA" id="ARBA00023136"/>
    </source>
</evidence>
<dbReference type="GO" id="GO:0031501">
    <property type="term" value="C:mannosyltransferase complex"/>
    <property type="evidence" value="ECO:0007669"/>
    <property type="project" value="TreeGrafter"/>
</dbReference>
<feature type="transmembrane region" description="Helical" evidence="12">
    <location>
        <begin position="107"/>
        <end position="130"/>
    </location>
</feature>
<dbReference type="Pfam" id="PF04188">
    <property type="entry name" value="Mannosyl_trans2"/>
    <property type="match status" value="1"/>
</dbReference>
<feature type="compositionally biased region" description="Basic and acidic residues" evidence="13">
    <location>
        <begin position="313"/>
        <end position="331"/>
    </location>
</feature>
<dbReference type="GO" id="GO:0004376">
    <property type="term" value="F:GPI mannosyltransferase activity"/>
    <property type="evidence" value="ECO:0007669"/>
    <property type="project" value="InterPro"/>
</dbReference>
<dbReference type="RefSeq" id="XP_001830481.1">
    <property type="nucleotide sequence ID" value="XM_001830429.1"/>
</dbReference>
<organism evidence="14 15">
    <name type="scientific">Coprinopsis cinerea (strain Okayama-7 / 130 / ATCC MYA-4618 / FGSC 9003)</name>
    <name type="common">Inky cap fungus</name>
    <name type="synonym">Hormographiella aspergillata</name>
    <dbReference type="NCBI Taxonomy" id="240176"/>
    <lineage>
        <taxon>Eukaryota</taxon>
        <taxon>Fungi</taxon>
        <taxon>Dikarya</taxon>
        <taxon>Basidiomycota</taxon>
        <taxon>Agaricomycotina</taxon>
        <taxon>Agaricomycetes</taxon>
        <taxon>Agaricomycetidae</taxon>
        <taxon>Agaricales</taxon>
        <taxon>Agaricineae</taxon>
        <taxon>Psathyrellaceae</taxon>
        <taxon>Coprinopsis</taxon>
    </lineage>
</organism>
<dbReference type="EMBL" id="AACS02000003">
    <property type="protein sequence ID" value="EAU91361.1"/>
    <property type="molecule type" value="Genomic_DNA"/>
</dbReference>
<evidence type="ECO:0000256" key="13">
    <source>
        <dbReference type="SAM" id="MobiDB-lite"/>
    </source>
</evidence>
<keyword evidence="11 12" id="KW-0472">Membrane</keyword>
<accession>A8N6M5</accession>
<evidence type="ECO:0000256" key="1">
    <source>
        <dbReference type="ARBA" id="ARBA00004477"/>
    </source>
</evidence>
<feature type="transmembrane region" description="Helical" evidence="12">
    <location>
        <begin position="396"/>
        <end position="417"/>
    </location>
</feature>
<dbReference type="GO" id="GO:0005789">
    <property type="term" value="C:endoplasmic reticulum membrane"/>
    <property type="evidence" value="ECO:0007669"/>
    <property type="project" value="UniProtKB-SubCell"/>
</dbReference>
<comment type="caution">
    <text evidence="12">Lacks conserved residue(s) required for the propagation of feature annotation.</text>
</comment>
<evidence type="ECO:0000256" key="2">
    <source>
        <dbReference type="ARBA" id="ARBA00004687"/>
    </source>
</evidence>
<evidence type="ECO:0000256" key="4">
    <source>
        <dbReference type="ARBA" id="ARBA00013795"/>
    </source>
</evidence>
<dbReference type="KEGG" id="cci:CC1G_07396"/>
<comment type="pathway">
    <text evidence="2 12">Glycolipid biosynthesis; glycosylphosphatidylinositol-anchor biosynthesis.</text>
</comment>
<dbReference type="PANTHER" id="PTHR12468">
    <property type="entry name" value="GPI MANNOSYLTRANSFERASE 2"/>
    <property type="match status" value="1"/>
</dbReference>
<dbReference type="FunCoup" id="A8N6M5">
    <property type="interactions" value="61"/>
</dbReference>
<feature type="transmembrane region" description="Helical" evidence="12">
    <location>
        <begin position="336"/>
        <end position="357"/>
    </location>
</feature>
<comment type="function">
    <text evidence="12">Mannosyltransferase involved in glycosylphosphatidylinositol-anchor biosynthesis.</text>
</comment>
<dbReference type="Proteomes" id="UP000001861">
    <property type="component" value="Unassembled WGS sequence"/>
</dbReference>
<dbReference type="EC" id="2.4.1.-" evidence="12"/>
<feature type="transmembrane region" description="Helical" evidence="12">
    <location>
        <begin position="193"/>
        <end position="212"/>
    </location>
</feature>
<evidence type="ECO:0000256" key="7">
    <source>
        <dbReference type="ARBA" id="ARBA00022679"/>
    </source>
</evidence>
<evidence type="ECO:0000313" key="14">
    <source>
        <dbReference type="EMBL" id="EAU91361.1"/>
    </source>
</evidence>
<evidence type="ECO:0000256" key="10">
    <source>
        <dbReference type="ARBA" id="ARBA00022989"/>
    </source>
</evidence>
<proteinExistence type="inferred from homology"/>
<keyword evidence="8 12" id="KW-0812">Transmembrane</keyword>
<evidence type="ECO:0000256" key="12">
    <source>
        <dbReference type="RuleBase" id="RU363112"/>
    </source>
</evidence>
<comment type="similarity">
    <text evidence="3 12">Belongs to the PIGV family.</text>
</comment>
<feature type="transmembrane region" description="Helical" evidence="12">
    <location>
        <begin position="150"/>
        <end position="181"/>
    </location>
</feature>
<keyword evidence="9 12" id="KW-0256">Endoplasmic reticulum</keyword>
<dbReference type="GO" id="GO:0006506">
    <property type="term" value="P:GPI anchor biosynthetic process"/>
    <property type="evidence" value="ECO:0007669"/>
    <property type="project" value="UniProtKB-UniPathway"/>
</dbReference>
<feature type="transmembrane region" description="Helical" evidence="12">
    <location>
        <begin position="273"/>
        <end position="291"/>
    </location>
</feature>
<sequence>MIIAVLLDALSNLVPLFDKSPLLVTPNSSPLVRWDAIHFLAIANNGYQFEQQWAFLPGIALLVRAFNALLGLEFGVKGVSLLISLLTLDSFRVLYELSLIHLNSEKLAHIATVLALFPSSPATLFAVPYNEPFFTYFSYRGMLFCARKQWLLAALSFAAATTFRSNGIFLAGYIIWGLLVLPYLSNPSINLKLLLSTIYTALLTALVFVPFIGHNYHGYHTFCIPPPASSTAVTFTPPDWCNKPIPSIYTHVQAEYWNNGLFKYWTIQQLPNFIIGAPPLILLFTFGVWHLRQVLPTLFSKPAPSTAPRSNRKPMDASKAEPDIVKKKDESTSNPFTSLSLTPHVIHALFTSSILLFASHTQIILRLAAAMPTLYWAAAWLWYVPPGTTATKTRYAKWWIYWSAIWGLISIVLWVAFLPPA</sequence>
<keyword evidence="5 12" id="KW-0337">GPI-anchor biosynthesis</keyword>
<dbReference type="InterPro" id="IPR007315">
    <property type="entry name" value="PIG-V/Gpi18"/>
</dbReference>
<keyword evidence="15" id="KW-1185">Reference proteome</keyword>
<comment type="caution">
    <text evidence="14">The sequence shown here is derived from an EMBL/GenBank/DDBJ whole genome shotgun (WGS) entry which is preliminary data.</text>
</comment>
<keyword evidence="7 12" id="KW-0808">Transferase</keyword>
<dbReference type="GO" id="GO:0000009">
    <property type="term" value="F:alpha-1,6-mannosyltransferase activity"/>
    <property type="evidence" value="ECO:0007669"/>
    <property type="project" value="InterPro"/>
</dbReference>
<reference evidence="14 15" key="1">
    <citation type="journal article" date="2010" name="Proc. Natl. Acad. Sci. U.S.A.">
        <title>Insights into evolution of multicellular fungi from the assembled chromosomes of the mushroom Coprinopsis cinerea (Coprinus cinereus).</title>
        <authorList>
            <person name="Stajich J.E."/>
            <person name="Wilke S.K."/>
            <person name="Ahren D."/>
            <person name="Au C.H."/>
            <person name="Birren B.W."/>
            <person name="Borodovsky M."/>
            <person name="Burns C."/>
            <person name="Canback B."/>
            <person name="Casselton L.A."/>
            <person name="Cheng C.K."/>
            <person name="Deng J."/>
            <person name="Dietrich F.S."/>
            <person name="Fargo D.C."/>
            <person name="Farman M.L."/>
            <person name="Gathman A.C."/>
            <person name="Goldberg J."/>
            <person name="Guigo R."/>
            <person name="Hoegger P.J."/>
            <person name="Hooker J.B."/>
            <person name="Huggins A."/>
            <person name="James T.Y."/>
            <person name="Kamada T."/>
            <person name="Kilaru S."/>
            <person name="Kodira C."/>
            <person name="Kues U."/>
            <person name="Kupfer D."/>
            <person name="Kwan H.S."/>
            <person name="Lomsadze A."/>
            <person name="Li W."/>
            <person name="Lilly W.W."/>
            <person name="Ma L.J."/>
            <person name="Mackey A.J."/>
            <person name="Manning G."/>
            <person name="Martin F."/>
            <person name="Muraguchi H."/>
            <person name="Natvig D.O."/>
            <person name="Palmerini H."/>
            <person name="Ramesh M.A."/>
            <person name="Rehmeyer C.J."/>
            <person name="Roe B.A."/>
            <person name="Shenoy N."/>
            <person name="Stanke M."/>
            <person name="Ter-Hovhannisyan V."/>
            <person name="Tunlid A."/>
            <person name="Velagapudi R."/>
            <person name="Vision T.J."/>
            <person name="Zeng Q."/>
            <person name="Zolan M.E."/>
            <person name="Pukkila P.J."/>
        </authorList>
    </citation>
    <scope>NUCLEOTIDE SEQUENCE [LARGE SCALE GENOMIC DNA]</scope>
    <source>
        <strain evidence="15">Okayama-7 / 130 / ATCC MYA-4618 / FGSC 9003</strain>
    </source>
</reference>
<feature type="region of interest" description="Disordered" evidence="13">
    <location>
        <begin position="303"/>
        <end position="333"/>
    </location>
</feature>
<dbReference type="PANTHER" id="PTHR12468:SF2">
    <property type="entry name" value="GPI MANNOSYLTRANSFERASE 2"/>
    <property type="match status" value="1"/>
</dbReference>
<dbReference type="GeneID" id="6006923"/>
<dbReference type="UniPathway" id="UPA00196"/>
<comment type="subcellular location">
    <subcellularLocation>
        <location evidence="1 12">Endoplasmic reticulum membrane</location>
        <topology evidence="1 12">Multi-pass membrane protein</topology>
    </subcellularLocation>
</comment>
<feature type="transmembrane region" description="Helical" evidence="12">
    <location>
        <begin position="363"/>
        <end position="384"/>
    </location>
</feature>
<evidence type="ECO:0000256" key="5">
    <source>
        <dbReference type="ARBA" id="ARBA00022502"/>
    </source>
</evidence>
<gene>
    <name evidence="14" type="ORF">CC1G_07396</name>
</gene>
<dbReference type="InParanoid" id="A8N6M5"/>
<dbReference type="STRING" id="240176.A8N6M5"/>
<protein>
    <recommendedName>
        <fullName evidence="4 12">GPI mannosyltransferase 2</fullName>
        <ecNumber evidence="12">2.4.1.-</ecNumber>
    </recommendedName>
</protein>
<evidence type="ECO:0000256" key="9">
    <source>
        <dbReference type="ARBA" id="ARBA00022824"/>
    </source>
</evidence>